<dbReference type="Proteomes" id="UP000278143">
    <property type="component" value="Unassembled WGS sequence"/>
</dbReference>
<dbReference type="Pfam" id="PF21639">
    <property type="entry name" value="ORC5_lid"/>
    <property type="match status" value="1"/>
</dbReference>
<dbReference type="AlphaFoldDB" id="A0A4P9YWW4"/>
<dbReference type="Pfam" id="PF14630">
    <property type="entry name" value="ORC5_C"/>
    <property type="match status" value="1"/>
</dbReference>
<evidence type="ECO:0000259" key="9">
    <source>
        <dbReference type="Pfam" id="PF14630"/>
    </source>
</evidence>
<feature type="region of interest" description="Disordered" evidence="7">
    <location>
        <begin position="317"/>
        <end position="338"/>
    </location>
</feature>
<dbReference type="SUPFAM" id="SSF52540">
    <property type="entry name" value="P-loop containing nucleoside triphosphate hydrolases"/>
    <property type="match status" value="1"/>
</dbReference>
<evidence type="ECO:0000256" key="3">
    <source>
        <dbReference type="ARBA" id="ARBA00022705"/>
    </source>
</evidence>
<proteinExistence type="inferred from homology"/>
<evidence type="ECO:0000256" key="7">
    <source>
        <dbReference type="SAM" id="MobiDB-lite"/>
    </source>
</evidence>
<keyword evidence="12" id="KW-1185">Reference proteome</keyword>
<dbReference type="InterPro" id="IPR041664">
    <property type="entry name" value="AAA_16"/>
</dbReference>
<keyword evidence="6" id="KW-0539">Nucleus</keyword>
<evidence type="ECO:0000256" key="5">
    <source>
        <dbReference type="ARBA" id="ARBA00022840"/>
    </source>
</evidence>
<feature type="domain" description="Origin recognition complex subunit 5 C-terminal" evidence="9">
    <location>
        <begin position="290"/>
        <end position="424"/>
    </location>
</feature>
<evidence type="ECO:0000259" key="10">
    <source>
        <dbReference type="Pfam" id="PF21639"/>
    </source>
</evidence>
<organism evidence="11 12">
    <name type="scientific">Syncephalis pseudoplumigaleata</name>
    <dbReference type="NCBI Taxonomy" id="1712513"/>
    <lineage>
        <taxon>Eukaryota</taxon>
        <taxon>Fungi</taxon>
        <taxon>Fungi incertae sedis</taxon>
        <taxon>Zoopagomycota</taxon>
        <taxon>Zoopagomycotina</taxon>
        <taxon>Zoopagomycetes</taxon>
        <taxon>Zoopagales</taxon>
        <taxon>Piptocephalidaceae</taxon>
        <taxon>Syncephalis</taxon>
    </lineage>
</organism>
<evidence type="ECO:0000313" key="11">
    <source>
        <dbReference type="EMBL" id="RKP24424.1"/>
    </source>
</evidence>
<dbReference type="GO" id="GO:0006270">
    <property type="term" value="P:DNA replication initiation"/>
    <property type="evidence" value="ECO:0007669"/>
    <property type="project" value="TreeGrafter"/>
</dbReference>
<feature type="domain" description="Orc1-like AAA ATPase" evidence="8">
    <location>
        <begin position="8"/>
        <end position="140"/>
    </location>
</feature>
<feature type="domain" description="ORC5 lid" evidence="10">
    <location>
        <begin position="197"/>
        <end position="252"/>
    </location>
</feature>
<dbReference type="GO" id="GO:0005664">
    <property type="term" value="C:nuclear origin of replication recognition complex"/>
    <property type="evidence" value="ECO:0007669"/>
    <property type="project" value="TreeGrafter"/>
</dbReference>
<comment type="similarity">
    <text evidence="2">Belongs to the ORC5 family.</text>
</comment>
<gene>
    <name evidence="11" type="ORF">SYNPS1DRAFT_23491</name>
</gene>
<evidence type="ECO:0000256" key="4">
    <source>
        <dbReference type="ARBA" id="ARBA00022741"/>
    </source>
</evidence>
<dbReference type="Pfam" id="PF13191">
    <property type="entry name" value="AAA_16"/>
    <property type="match status" value="1"/>
</dbReference>
<dbReference type="Gene3D" id="3.40.50.300">
    <property type="entry name" value="P-loop containing nucleotide triphosphate hydrolases"/>
    <property type="match status" value="1"/>
</dbReference>
<dbReference type="GO" id="GO:0003688">
    <property type="term" value="F:DNA replication origin binding"/>
    <property type="evidence" value="ECO:0007669"/>
    <property type="project" value="TreeGrafter"/>
</dbReference>
<dbReference type="InterPro" id="IPR047088">
    <property type="entry name" value="ORC5_C"/>
</dbReference>
<dbReference type="OrthoDB" id="365981at2759"/>
<sequence>MEGSDTPLPAAVFIHGKPATGKTCVVRAFVEQLPPRHWAYVNAVDRFSPRLLFEDILNQFAGTRPVFRDGVGHGYARCDTEADFILSLRKLLARPLLSTTTSTDEHRRILVIDRAERLRDMSPALLASLLRLAELTETNIGVVLISSVIWDKFRVRIGSLEPIQIHFRDYTKHILPATGQPSKDCPSHEEDVAFFLTFASAVYDVFQQNCKDLNELRYLVAMIFPIYAQPVYDGQVKREETYKLFRLTEPHFAKAADKLYLRDISSAEWTAAHQHDQDLSEQEAVGHVELPYYSKFLLIASFLASYNPARMDTRYFARHSEQTDRRKRRKNAPISRAKATRQQLLGPKVFPVERMLAIFYSIITDDVAFSQDIQLQVTSLITLRLLTRVSPADRLDDMRCRCNASYEFIRKVAQSVRFEIDHYLFEFS</sequence>
<reference evidence="12" key="1">
    <citation type="journal article" date="2018" name="Nat. Microbiol.">
        <title>Leveraging single-cell genomics to expand the fungal tree of life.</title>
        <authorList>
            <person name="Ahrendt S.R."/>
            <person name="Quandt C.A."/>
            <person name="Ciobanu D."/>
            <person name="Clum A."/>
            <person name="Salamov A."/>
            <person name="Andreopoulos B."/>
            <person name="Cheng J.F."/>
            <person name="Woyke T."/>
            <person name="Pelin A."/>
            <person name="Henrissat B."/>
            <person name="Reynolds N.K."/>
            <person name="Benny G.L."/>
            <person name="Smith M.E."/>
            <person name="James T.Y."/>
            <person name="Grigoriev I.V."/>
        </authorList>
    </citation>
    <scope>NUCLEOTIDE SEQUENCE [LARGE SCALE GENOMIC DNA]</scope>
    <source>
        <strain evidence="12">Benny S71-1</strain>
    </source>
</reference>
<keyword evidence="3" id="KW-0235">DNA replication</keyword>
<name>A0A4P9YWW4_9FUNG</name>
<dbReference type="InterPro" id="IPR020796">
    <property type="entry name" value="ORC5"/>
</dbReference>
<evidence type="ECO:0000256" key="1">
    <source>
        <dbReference type="ARBA" id="ARBA00004123"/>
    </source>
</evidence>
<evidence type="ECO:0000256" key="2">
    <source>
        <dbReference type="ARBA" id="ARBA00006269"/>
    </source>
</evidence>
<dbReference type="PANTHER" id="PTHR12705:SF0">
    <property type="entry name" value="ORIGIN RECOGNITION COMPLEX SUBUNIT 5"/>
    <property type="match status" value="1"/>
</dbReference>
<dbReference type="InterPro" id="IPR048866">
    <property type="entry name" value="ORC5_lid"/>
</dbReference>
<accession>A0A4P9YWW4</accession>
<dbReference type="InterPro" id="IPR027417">
    <property type="entry name" value="P-loop_NTPase"/>
</dbReference>
<protein>
    <submittedName>
        <fullName evidence="11">Origin recognition complex subunit 5 C-terminus-domain-containing protein</fullName>
    </submittedName>
</protein>
<evidence type="ECO:0000313" key="12">
    <source>
        <dbReference type="Proteomes" id="UP000278143"/>
    </source>
</evidence>
<evidence type="ECO:0000256" key="6">
    <source>
        <dbReference type="ARBA" id="ARBA00023242"/>
    </source>
</evidence>
<dbReference type="PANTHER" id="PTHR12705">
    <property type="entry name" value="ORIGIN RECOGNITION COMPLEX SUBUNIT 5"/>
    <property type="match status" value="1"/>
</dbReference>
<keyword evidence="5" id="KW-0067">ATP-binding</keyword>
<keyword evidence="4" id="KW-0547">Nucleotide-binding</keyword>
<evidence type="ECO:0000259" key="8">
    <source>
        <dbReference type="Pfam" id="PF13191"/>
    </source>
</evidence>
<comment type="subcellular location">
    <subcellularLocation>
        <location evidence="1">Nucleus</location>
    </subcellularLocation>
</comment>
<dbReference type="EMBL" id="KZ990234">
    <property type="protein sequence ID" value="RKP24424.1"/>
    <property type="molecule type" value="Genomic_DNA"/>
</dbReference>